<proteinExistence type="inferred from homology"/>
<feature type="domain" description="Membrane insertase YidC/Oxa/ALB C-terminal" evidence="12">
    <location>
        <begin position="26"/>
        <end position="285"/>
    </location>
</feature>
<accession>A0A315XW36</accession>
<gene>
    <name evidence="13" type="ORF">IE37_02716</name>
</gene>
<dbReference type="AlphaFoldDB" id="A0A315XW36"/>
<evidence type="ECO:0000256" key="11">
    <source>
        <dbReference type="SAM" id="Phobius"/>
    </source>
</evidence>
<dbReference type="InterPro" id="IPR047196">
    <property type="entry name" value="YidC_ALB_C"/>
</dbReference>
<evidence type="ECO:0000256" key="6">
    <source>
        <dbReference type="ARBA" id="ARBA00022989"/>
    </source>
</evidence>
<name>A0A315XW36_RUMFL</name>
<keyword evidence="4 9" id="KW-0812">Transmembrane</keyword>
<evidence type="ECO:0000256" key="10">
    <source>
        <dbReference type="SAM" id="MobiDB-lite"/>
    </source>
</evidence>
<dbReference type="EMBL" id="QGDI01000011">
    <property type="protein sequence ID" value="PWJ11067.1"/>
    <property type="molecule type" value="Genomic_DNA"/>
</dbReference>
<feature type="transmembrane region" description="Helical" evidence="11">
    <location>
        <begin position="269"/>
        <end position="289"/>
    </location>
</feature>
<evidence type="ECO:0000313" key="13">
    <source>
        <dbReference type="EMBL" id="PWJ11067.1"/>
    </source>
</evidence>
<feature type="transmembrane region" description="Helical" evidence="11">
    <location>
        <begin position="238"/>
        <end position="263"/>
    </location>
</feature>
<dbReference type="NCBIfam" id="TIGR03592">
    <property type="entry name" value="yidC_oxa1_cterm"/>
    <property type="match status" value="1"/>
</dbReference>
<comment type="similarity">
    <text evidence="9">Belongs to the OXA1/ALB3/YidC family.</text>
</comment>
<dbReference type="Pfam" id="PF02096">
    <property type="entry name" value="60KD_IMP"/>
    <property type="match status" value="1"/>
</dbReference>
<dbReference type="CDD" id="cd20070">
    <property type="entry name" value="5TM_YidC_Alb3"/>
    <property type="match status" value="1"/>
</dbReference>
<feature type="compositionally biased region" description="Basic and acidic residues" evidence="10">
    <location>
        <begin position="349"/>
        <end position="371"/>
    </location>
</feature>
<dbReference type="PANTHER" id="PTHR12428:SF65">
    <property type="entry name" value="CYTOCHROME C OXIDASE ASSEMBLY PROTEIN COX18, MITOCHONDRIAL"/>
    <property type="match status" value="1"/>
</dbReference>
<keyword evidence="3" id="KW-1003">Cell membrane</keyword>
<feature type="transmembrane region" description="Helical" evidence="11">
    <location>
        <begin position="206"/>
        <end position="226"/>
    </location>
</feature>
<organism evidence="13 14">
    <name type="scientific">Ruminococcus flavefaciens</name>
    <dbReference type="NCBI Taxonomy" id="1265"/>
    <lineage>
        <taxon>Bacteria</taxon>
        <taxon>Bacillati</taxon>
        <taxon>Bacillota</taxon>
        <taxon>Clostridia</taxon>
        <taxon>Eubacteriales</taxon>
        <taxon>Oscillospiraceae</taxon>
        <taxon>Ruminococcus</taxon>
    </lineage>
</organism>
<evidence type="ECO:0000256" key="9">
    <source>
        <dbReference type="RuleBase" id="RU003945"/>
    </source>
</evidence>
<feature type="transmembrane region" description="Helical" evidence="11">
    <location>
        <begin position="95"/>
        <end position="113"/>
    </location>
</feature>
<dbReference type="Proteomes" id="UP000245720">
    <property type="component" value="Unassembled WGS sequence"/>
</dbReference>
<dbReference type="OrthoDB" id="9780552at2"/>
<dbReference type="STRING" id="1265.SAMN02910280_0244"/>
<evidence type="ECO:0000256" key="1">
    <source>
        <dbReference type="ARBA" id="ARBA00004651"/>
    </source>
</evidence>
<keyword evidence="8" id="KW-0143">Chaperone</keyword>
<feature type="compositionally biased region" description="Acidic residues" evidence="10">
    <location>
        <begin position="372"/>
        <end position="381"/>
    </location>
</feature>
<feature type="transmembrane region" description="Helical" evidence="11">
    <location>
        <begin position="26"/>
        <end position="46"/>
    </location>
</feature>
<feature type="compositionally biased region" description="Low complexity" evidence="10">
    <location>
        <begin position="334"/>
        <end position="345"/>
    </location>
</feature>
<dbReference type="GO" id="GO:0032977">
    <property type="term" value="F:membrane insertase activity"/>
    <property type="evidence" value="ECO:0007669"/>
    <property type="project" value="InterPro"/>
</dbReference>
<reference evidence="13 14" key="1">
    <citation type="submission" date="2018-05" db="EMBL/GenBank/DDBJ databases">
        <title>The Hungate 1000. A catalogue of reference genomes from the rumen microbiome.</title>
        <authorList>
            <person name="Kelly W."/>
        </authorList>
    </citation>
    <scope>NUCLEOTIDE SEQUENCE [LARGE SCALE GENOMIC DNA]</scope>
    <source>
        <strain evidence="13 14">SAb67</strain>
    </source>
</reference>
<dbReference type="InterPro" id="IPR028055">
    <property type="entry name" value="YidC/Oxa/ALB_C"/>
</dbReference>
<dbReference type="PANTHER" id="PTHR12428">
    <property type="entry name" value="OXA1"/>
    <property type="match status" value="1"/>
</dbReference>
<comment type="caution">
    <text evidence="13">The sequence shown here is derived from an EMBL/GenBank/DDBJ whole genome shotgun (WGS) entry which is preliminary data.</text>
</comment>
<protein>
    <submittedName>
        <fullName evidence="13">YidC/Oxa1 family membrane protein insertase</fullName>
    </submittedName>
</protein>
<keyword evidence="2" id="KW-0813">Transport</keyword>
<evidence type="ECO:0000256" key="2">
    <source>
        <dbReference type="ARBA" id="ARBA00022448"/>
    </source>
</evidence>
<feature type="region of interest" description="Disordered" evidence="10">
    <location>
        <begin position="324"/>
        <end position="381"/>
    </location>
</feature>
<dbReference type="GO" id="GO:0015031">
    <property type="term" value="P:protein transport"/>
    <property type="evidence" value="ECO:0007669"/>
    <property type="project" value="UniProtKB-KW"/>
</dbReference>
<dbReference type="GO" id="GO:0005886">
    <property type="term" value="C:plasma membrane"/>
    <property type="evidence" value="ECO:0007669"/>
    <property type="project" value="UniProtKB-SubCell"/>
</dbReference>
<evidence type="ECO:0000256" key="8">
    <source>
        <dbReference type="ARBA" id="ARBA00023186"/>
    </source>
</evidence>
<evidence type="ECO:0000256" key="3">
    <source>
        <dbReference type="ARBA" id="ARBA00022475"/>
    </source>
</evidence>
<keyword evidence="5" id="KW-0653">Protein transport</keyword>
<dbReference type="InterPro" id="IPR001708">
    <property type="entry name" value="YidC/ALB3/OXA1/COX18"/>
</dbReference>
<keyword evidence="6 11" id="KW-1133">Transmembrane helix</keyword>
<comment type="subcellular location">
    <subcellularLocation>
        <location evidence="1">Cell membrane</location>
        <topology evidence="1">Multi-pass membrane protein</topology>
    </subcellularLocation>
    <subcellularLocation>
        <location evidence="9">Membrane</location>
        <topology evidence="9">Multi-pass membrane protein</topology>
    </subcellularLocation>
</comment>
<evidence type="ECO:0000256" key="4">
    <source>
        <dbReference type="ARBA" id="ARBA00022692"/>
    </source>
</evidence>
<dbReference type="RefSeq" id="WP_109727435.1">
    <property type="nucleotide sequence ID" value="NZ_QGDI01000011.1"/>
</dbReference>
<dbReference type="GO" id="GO:0051205">
    <property type="term" value="P:protein insertion into membrane"/>
    <property type="evidence" value="ECO:0007669"/>
    <property type="project" value="TreeGrafter"/>
</dbReference>
<keyword evidence="7 11" id="KW-0472">Membrane</keyword>
<sequence>MNALYDIIGVPFGYLMRLIYSFCNNYAVAIIIFTIVTKILLFPVSYKTQKGAARMQLLNPKLEKLKKSFANNPQRLQEEQQKLYQQEGVNPMGSCLPMFIQMFLLFGVIDVIYKPITHILNISKNVIKDAVAIAAQNSDIKGLDMKNLRCELLTMENLRDHSDKYASLGENFLSKVTEFNEKFTIFGANLGKTPTLHPEGGWTREALILAAIPFLAGLAQMLVSVYSQIHQKRTNPSAQAGGGCMTIMTFGMPIISILFAFGLPAGIGFYWIWSSVFSFLITFALNCYFTPERITAINEKEKEKARIYAEKHPNKKTFMQKMMEQQAALDQQNGGSSASGKAKGISRSEQNKQNRDKLKEARRRMAEKYGDSYDDDDNDED</sequence>
<evidence type="ECO:0000259" key="12">
    <source>
        <dbReference type="Pfam" id="PF02096"/>
    </source>
</evidence>
<evidence type="ECO:0000313" key="14">
    <source>
        <dbReference type="Proteomes" id="UP000245720"/>
    </source>
</evidence>
<evidence type="ECO:0000256" key="5">
    <source>
        <dbReference type="ARBA" id="ARBA00022927"/>
    </source>
</evidence>
<evidence type="ECO:0000256" key="7">
    <source>
        <dbReference type="ARBA" id="ARBA00023136"/>
    </source>
</evidence>